<evidence type="ECO:0000256" key="12">
    <source>
        <dbReference type="ARBA" id="ARBA00047880"/>
    </source>
</evidence>
<dbReference type="Gene3D" id="3.40.50.620">
    <property type="entry name" value="HUPs"/>
    <property type="match status" value="1"/>
</dbReference>
<dbReference type="InterPro" id="IPR002606">
    <property type="entry name" value="Riboflavin_kinase_bac"/>
</dbReference>
<dbReference type="NCBIfam" id="NF004160">
    <property type="entry name" value="PRK05627.1-3"/>
    <property type="match status" value="1"/>
</dbReference>
<evidence type="ECO:0000256" key="8">
    <source>
        <dbReference type="ARBA" id="ARBA00022777"/>
    </source>
</evidence>
<dbReference type="Pfam" id="PF06574">
    <property type="entry name" value="FAD_syn"/>
    <property type="match status" value="1"/>
</dbReference>
<dbReference type="Proteomes" id="UP000034681">
    <property type="component" value="Unassembled WGS sequence"/>
</dbReference>
<evidence type="ECO:0000256" key="3">
    <source>
        <dbReference type="ARBA" id="ARBA00022630"/>
    </source>
</evidence>
<comment type="catalytic activity">
    <reaction evidence="12 14">
        <text>riboflavin + ATP = FMN + ADP + H(+)</text>
        <dbReference type="Rhea" id="RHEA:14357"/>
        <dbReference type="ChEBI" id="CHEBI:15378"/>
        <dbReference type="ChEBI" id="CHEBI:30616"/>
        <dbReference type="ChEBI" id="CHEBI:57986"/>
        <dbReference type="ChEBI" id="CHEBI:58210"/>
        <dbReference type="ChEBI" id="CHEBI:456216"/>
        <dbReference type="EC" id="2.7.1.26"/>
    </reaction>
</comment>
<dbReference type="OrthoDB" id="9803667at2"/>
<evidence type="ECO:0000259" key="15">
    <source>
        <dbReference type="SMART" id="SM00904"/>
    </source>
</evidence>
<evidence type="ECO:0000256" key="11">
    <source>
        <dbReference type="ARBA" id="ARBA00023268"/>
    </source>
</evidence>
<dbReference type="NCBIfam" id="TIGR00083">
    <property type="entry name" value="ribF"/>
    <property type="match status" value="1"/>
</dbReference>
<dbReference type="GO" id="GO:0006747">
    <property type="term" value="P:FAD biosynthetic process"/>
    <property type="evidence" value="ECO:0007669"/>
    <property type="project" value="UniProtKB-UniRule"/>
</dbReference>
<dbReference type="InterPro" id="IPR015864">
    <property type="entry name" value="FAD_synthase"/>
</dbReference>
<feature type="domain" description="Riboflavin kinase" evidence="15">
    <location>
        <begin position="188"/>
        <end position="353"/>
    </location>
</feature>
<protein>
    <recommendedName>
        <fullName evidence="14">Riboflavin biosynthesis protein</fullName>
    </recommendedName>
    <domain>
        <recommendedName>
            <fullName evidence="14">Riboflavin kinase</fullName>
            <ecNumber evidence="14">2.7.1.26</ecNumber>
        </recommendedName>
        <alternativeName>
            <fullName evidence="14">Flavokinase</fullName>
        </alternativeName>
    </domain>
    <domain>
        <recommendedName>
            <fullName evidence="14">FMN adenylyltransferase</fullName>
            <ecNumber evidence="14">2.7.7.2</ecNumber>
        </recommendedName>
        <alternativeName>
            <fullName evidence="14">FAD pyrophosphorylase</fullName>
        </alternativeName>
        <alternativeName>
            <fullName evidence="14">FAD synthase</fullName>
        </alternativeName>
    </domain>
</protein>
<dbReference type="AlphaFoldDB" id="A0A0M2PS94"/>
<evidence type="ECO:0000256" key="9">
    <source>
        <dbReference type="ARBA" id="ARBA00022827"/>
    </source>
</evidence>
<dbReference type="Gene3D" id="2.40.30.30">
    <property type="entry name" value="Riboflavin kinase-like"/>
    <property type="match status" value="1"/>
</dbReference>
<evidence type="ECO:0000256" key="4">
    <source>
        <dbReference type="ARBA" id="ARBA00022643"/>
    </source>
</evidence>
<dbReference type="RefSeq" id="WP_026099631.1">
    <property type="nucleotide sequence ID" value="NZ_KB235939.1"/>
</dbReference>
<dbReference type="FunFam" id="3.40.50.620:FF:000021">
    <property type="entry name" value="Riboflavin biosynthesis protein"/>
    <property type="match status" value="1"/>
</dbReference>
<evidence type="ECO:0000256" key="7">
    <source>
        <dbReference type="ARBA" id="ARBA00022741"/>
    </source>
</evidence>
<dbReference type="GO" id="GO:0009398">
    <property type="term" value="P:FMN biosynthetic process"/>
    <property type="evidence" value="ECO:0007669"/>
    <property type="project" value="UniProtKB-UniRule"/>
</dbReference>
<dbReference type="PIRSF" id="PIRSF004491">
    <property type="entry name" value="FAD_Synth"/>
    <property type="match status" value="1"/>
</dbReference>
<keyword evidence="6 14" id="KW-0548">Nucleotidyltransferase</keyword>
<evidence type="ECO:0000256" key="2">
    <source>
        <dbReference type="ARBA" id="ARBA00005201"/>
    </source>
</evidence>
<dbReference type="GO" id="GO:0005524">
    <property type="term" value="F:ATP binding"/>
    <property type="evidence" value="ECO:0007669"/>
    <property type="project" value="UniProtKB-UniRule"/>
</dbReference>
<dbReference type="SUPFAM" id="SSF82114">
    <property type="entry name" value="Riboflavin kinase-like"/>
    <property type="match status" value="2"/>
</dbReference>
<dbReference type="PANTHER" id="PTHR22749:SF6">
    <property type="entry name" value="RIBOFLAVIN KINASE"/>
    <property type="match status" value="1"/>
</dbReference>
<evidence type="ECO:0000256" key="13">
    <source>
        <dbReference type="ARBA" id="ARBA00049494"/>
    </source>
</evidence>
<evidence type="ECO:0000256" key="5">
    <source>
        <dbReference type="ARBA" id="ARBA00022679"/>
    </source>
</evidence>
<keyword evidence="17" id="KW-1185">Reference proteome</keyword>
<dbReference type="UniPathway" id="UPA00277">
    <property type="reaction ID" value="UER00407"/>
</dbReference>
<reference evidence="16" key="1">
    <citation type="submission" date="2012-04" db="EMBL/GenBank/DDBJ databases">
        <authorList>
            <person name="Borisov I.G."/>
            <person name="Ivanikova N.V."/>
            <person name="Pinevich A.V."/>
        </authorList>
    </citation>
    <scope>NUCLEOTIDE SEQUENCE</scope>
    <source>
        <strain evidence="16">CALU 1027</strain>
    </source>
</reference>
<evidence type="ECO:0000256" key="1">
    <source>
        <dbReference type="ARBA" id="ARBA00004726"/>
    </source>
</evidence>
<keyword evidence="11" id="KW-0511">Multifunctional enzyme</keyword>
<dbReference type="SUPFAM" id="SSF52374">
    <property type="entry name" value="Nucleotidylyl transferase"/>
    <property type="match status" value="1"/>
</dbReference>
<dbReference type="InterPro" id="IPR014729">
    <property type="entry name" value="Rossmann-like_a/b/a_fold"/>
</dbReference>
<dbReference type="CDD" id="cd02064">
    <property type="entry name" value="FAD_synthetase_N"/>
    <property type="match status" value="1"/>
</dbReference>
<name>A0A0M2PS94_PROHO</name>
<comment type="pathway">
    <text evidence="2 14">Cofactor biosynthesis; FMN biosynthesis; FMN from riboflavin (ATP route): step 1/1.</text>
</comment>
<dbReference type="GO" id="GO:0003919">
    <property type="term" value="F:FMN adenylyltransferase activity"/>
    <property type="evidence" value="ECO:0007669"/>
    <property type="project" value="UniProtKB-UniRule"/>
</dbReference>
<dbReference type="EMBL" id="AJTX02000010">
    <property type="protein sequence ID" value="KKI98032.1"/>
    <property type="molecule type" value="Genomic_DNA"/>
</dbReference>
<dbReference type="eggNOG" id="COG0196">
    <property type="taxonomic scope" value="Bacteria"/>
</dbReference>
<evidence type="ECO:0000313" key="17">
    <source>
        <dbReference type="Proteomes" id="UP000034681"/>
    </source>
</evidence>
<dbReference type="SMART" id="SM00904">
    <property type="entry name" value="Flavokinase"/>
    <property type="match status" value="1"/>
</dbReference>
<evidence type="ECO:0000313" key="16">
    <source>
        <dbReference type="EMBL" id="KKI98032.1"/>
    </source>
</evidence>
<keyword evidence="9 14" id="KW-0274">FAD</keyword>
<dbReference type="GO" id="GO:0009231">
    <property type="term" value="P:riboflavin biosynthetic process"/>
    <property type="evidence" value="ECO:0007669"/>
    <property type="project" value="InterPro"/>
</dbReference>
<dbReference type="InterPro" id="IPR023468">
    <property type="entry name" value="Riboflavin_kinase"/>
</dbReference>
<dbReference type="EC" id="2.7.1.26" evidence="14"/>
<evidence type="ECO:0000256" key="10">
    <source>
        <dbReference type="ARBA" id="ARBA00022840"/>
    </source>
</evidence>
<comment type="similarity">
    <text evidence="14">Belongs to the ribF family.</text>
</comment>
<accession>A0A0M2PS94</accession>
<dbReference type="InterPro" id="IPR023465">
    <property type="entry name" value="Riboflavin_kinase_dom_sf"/>
</dbReference>
<dbReference type="EC" id="2.7.7.2" evidence="14"/>
<keyword evidence="8 14" id="KW-0418">Kinase</keyword>
<comment type="catalytic activity">
    <reaction evidence="13 14">
        <text>FMN + ATP + H(+) = FAD + diphosphate</text>
        <dbReference type="Rhea" id="RHEA:17237"/>
        <dbReference type="ChEBI" id="CHEBI:15378"/>
        <dbReference type="ChEBI" id="CHEBI:30616"/>
        <dbReference type="ChEBI" id="CHEBI:33019"/>
        <dbReference type="ChEBI" id="CHEBI:57692"/>
        <dbReference type="ChEBI" id="CHEBI:58210"/>
        <dbReference type="EC" id="2.7.7.2"/>
    </reaction>
</comment>
<keyword evidence="10 14" id="KW-0067">ATP-binding</keyword>
<dbReference type="InterPro" id="IPR015865">
    <property type="entry name" value="Riboflavin_kinase_bac/euk"/>
</dbReference>
<keyword evidence="7 14" id="KW-0547">Nucleotide-binding</keyword>
<keyword evidence="5 14" id="KW-0808">Transferase</keyword>
<organism evidence="16 17">
    <name type="scientific">Prochlorothrix hollandica PCC 9006 = CALU 1027</name>
    <dbReference type="NCBI Taxonomy" id="317619"/>
    <lineage>
        <taxon>Bacteria</taxon>
        <taxon>Bacillati</taxon>
        <taxon>Cyanobacteriota</taxon>
        <taxon>Cyanophyceae</taxon>
        <taxon>Prochlorotrichales</taxon>
        <taxon>Prochlorotrichaceae</taxon>
        <taxon>Prochlorothrix</taxon>
    </lineage>
</organism>
<dbReference type="UniPathway" id="UPA00276">
    <property type="reaction ID" value="UER00406"/>
</dbReference>
<keyword evidence="4 14" id="KW-0288">FMN</keyword>
<evidence type="ECO:0000256" key="6">
    <source>
        <dbReference type="ARBA" id="ARBA00022695"/>
    </source>
</evidence>
<gene>
    <name evidence="16" type="ORF">PROH_20000</name>
</gene>
<proteinExistence type="inferred from homology"/>
<comment type="caution">
    <text evidence="16">The sequence shown here is derived from an EMBL/GenBank/DDBJ whole genome shotgun (WGS) entry which is preliminary data.</text>
</comment>
<dbReference type="Pfam" id="PF01687">
    <property type="entry name" value="Flavokinase"/>
    <property type="match status" value="2"/>
</dbReference>
<comment type="pathway">
    <text evidence="1 14">Cofactor biosynthesis; FAD biosynthesis; FAD from FMN: step 1/1.</text>
</comment>
<dbReference type="STRING" id="317619.GCA_000332315_02875"/>
<dbReference type="GO" id="GO:0008531">
    <property type="term" value="F:riboflavin kinase activity"/>
    <property type="evidence" value="ECO:0007669"/>
    <property type="project" value="UniProtKB-UniRule"/>
</dbReference>
<dbReference type="PANTHER" id="PTHR22749">
    <property type="entry name" value="RIBOFLAVIN KINASE/FMN ADENYLYLTRANSFERASE"/>
    <property type="match status" value="1"/>
</dbReference>
<sequence length="362" mass="39048">MWIASSFDQVRTPILAALGNFDGVHQGHVQVIAPMLPGADRPPKLGSSLAAAPHSTVVTFSPHPQEFFSGQPKALLTPIPEKAQQLASLGVQQLVLLPFNRELATLSPTQFVEEILLQKLQAQGLSVGQDFCFGSRRSGSAQDLQTIAARHQIPVNITPLEIWQGERISSSAIRHALLQGDLHRANALLGRPYGIQGQVVRGQQLGRTLGFPTANLQLPPHKFVPRQGVYGVWVHNLDRPWSQPRPGVMNIGTRPTIAGQDQTLEVHILGERGGRSPSDLDPSVLSSSALNPSALNPSALDPSALDPLALDLYGQVLRVDLVQFLRSEQTFASLEALKDQIAQDCAIASQILGRGVSDLPKT</sequence>
<evidence type="ECO:0000256" key="14">
    <source>
        <dbReference type="PIRNR" id="PIRNR004491"/>
    </source>
</evidence>
<keyword evidence="3 14" id="KW-0285">Flavoprotein</keyword>